<dbReference type="InterPro" id="IPR031052">
    <property type="entry name" value="FHY3/FAR1"/>
</dbReference>
<comment type="similarity">
    <text evidence="1 6">Belongs to the FHY3/FAR1 family.</text>
</comment>
<keyword evidence="10" id="KW-1185">Reference proteome</keyword>
<feature type="compositionally biased region" description="Acidic residues" evidence="7">
    <location>
        <begin position="450"/>
        <end position="484"/>
    </location>
</feature>
<evidence type="ECO:0000256" key="4">
    <source>
        <dbReference type="ARBA" id="ARBA00022833"/>
    </source>
</evidence>
<dbReference type="GO" id="GO:0006355">
    <property type="term" value="P:regulation of DNA-templated transcription"/>
    <property type="evidence" value="ECO:0007669"/>
    <property type="project" value="UniProtKB-UniRule"/>
</dbReference>
<dbReference type="InterPro" id="IPR018289">
    <property type="entry name" value="MULE_transposase_dom"/>
</dbReference>
<comment type="function">
    <text evidence="6">Putative transcription activator involved in regulating light control of development.</text>
</comment>
<reference evidence="9 10" key="1">
    <citation type="submission" date="2024-04" db="EMBL/GenBank/DDBJ databases">
        <authorList>
            <person name="Fracassetti M."/>
        </authorList>
    </citation>
    <scope>NUCLEOTIDE SEQUENCE [LARGE SCALE GENOMIC DNA]</scope>
</reference>
<dbReference type="PROSITE" id="PS50966">
    <property type="entry name" value="ZF_SWIM"/>
    <property type="match status" value="1"/>
</dbReference>
<evidence type="ECO:0000256" key="1">
    <source>
        <dbReference type="ARBA" id="ARBA00005889"/>
    </source>
</evidence>
<evidence type="ECO:0000256" key="7">
    <source>
        <dbReference type="SAM" id="MobiDB-lite"/>
    </source>
</evidence>
<evidence type="ECO:0000313" key="10">
    <source>
        <dbReference type="Proteomes" id="UP001497516"/>
    </source>
</evidence>
<dbReference type="PANTHER" id="PTHR31669:SF251">
    <property type="entry name" value="PROTEIN FAR1-RELATED SEQUENCE"/>
    <property type="match status" value="1"/>
</dbReference>
<accession>A0AAV2G495</accession>
<dbReference type="InterPro" id="IPR006564">
    <property type="entry name" value="Znf_PMZ"/>
</dbReference>
<dbReference type="EMBL" id="OZ034821">
    <property type="protein sequence ID" value="CAL1405480.1"/>
    <property type="molecule type" value="Genomic_DNA"/>
</dbReference>
<proteinExistence type="inferred from homology"/>
<feature type="domain" description="SWIM-type" evidence="8">
    <location>
        <begin position="264"/>
        <end position="302"/>
    </location>
</feature>
<keyword evidence="2 6" id="KW-0479">Metal-binding</keyword>
<feature type="compositionally biased region" description="Polar residues" evidence="7">
    <location>
        <begin position="489"/>
        <end position="510"/>
    </location>
</feature>
<dbReference type="PANTHER" id="PTHR31669">
    <property type="entry name" value="PROTEIN FAR1-RELATED SEQUENCE 10-RELATED"/>
    <property type="match status" value="1"/>
</dbReference>
<dbReference type="Pfam" id="PF10551">
    <property type="entry name" value="MULE"/>
    <property type="match status" value="1"/>
</dbReference>
<dbReference type="Pfam" id="PF04434">
    <property type="entry name" value="SWIM"/>
    <property type="match status" value="1"/>
</dbReference>
<dbReference type="SMART" id="SM00575">
    <property type="entry name" value="ZnF_PMZ"/>
    <property type="match status" value="1"/>
</dbReference>
<evidence type="ECO:0000256" key="2">
    <source>
        <dbReference type="ARBA" id="ARBA00022723"/>
    </source>
</evidence>
<dbReference type="AlphaFoldDB" id="A0AAV2G495"/>
<evidence type="ECO:0000256" key="6">
    <source>
        <dbReference type="RuleBase" id="RU367018"/>
    </source>
</evidence>
<comment type="subcellular location">
    <subcellularLocation>
        <location evidence="6">Nucleus</location>
    </subcellularLocation>
</comment>
<name>A0AAV2G495_9ROSI</name>
<evidence type="ECO:0000256" key="3">
    <source>
        <dbReference type="ARBA" id="ARBA00022771"/>
    </source>
</evidence>
<dbReference type="GO" id="GO:0005634">
    <property type="term" value="C:nucleus"/>
    <property type="evidence" value="ECO:0007669"/>
    <property type="project" value="UniProtKB-SubCell"/>
</dbReference>
<keyword evidence="3 5" id="KW-0863">Zinc-finger</keyword>
<dbReference type="InterPro" id="IPR007527">
    <property type="entry name" value="Znf_SWIM"/>
</dbReference>
<dbReference type="Proteomes" id="UP001497516">
    <property type="component" value="Chromosome 8"/>
</dbReference>
<feature type="compositionally biased region" description="Polar residues" evidence="7">
    <location>
        <begin position="539"/>
        <end position="552"/>
    </location>
</feature>
<dbReference type="GO" id="GO:0008270">
    <property type="term" value="F:zinc ion binding"/>
    <property type="evidence" value="ECO:0007669"/>
    <property type="project" value="UniProtKB-UniRule"/>
</dbReference>
<evidence type="ECO:0000313" key="9">
    <source>
        <dbReference type="EMBL" id="CAL1405480.1"/>
    </source>
</evidence>
<evidence type="ECO:0000256" key="5">
    <source>
        <dbReference type="PROSITE-ProRule" id="PRU00325"/>
    </source>
</evidence>
<organism evidence="9 10">
    <name type="scientific">Linum trigynum</name>
    <dbReference type="NCBI Taxonomy" id="586398"/>
    <lineage>
        <taxon>Eukaryota</taxon>
        <taxon>Viridiplantae</taxon>
        <taxon>Streptophyta</taxon>
        <taxon>Embryophyta</taxon>
        <taxon>Tracheophyta</taxon>
        <taxon>Spermatophyta</taxon>
        <taxon>Magnoliopsida</taxon>
        <taxon>eudicotyledons</taxon>
        <taxon>Gunneridae</taxon>
        <taxon>Pentapetalae</taxon>
        <taxon>rosids</taxon>
        <taxon>fabids</taxon>
        <taxon>Malpighiales</taxon>
        <taxon>Linaceae</taxon>
        <taxon>Linum</taxon>
    </lineage>
</organism>
<gene>
    <name evidence="9" type="ORF">LTRI10_LOCUS45264</name>
</gene>
<feature type="region of interest" description="Disordered" evidence="7">
    <location>
        <begin position="432"/>
        <end position="570"/>
    </location>
</feature>
<evidence type="ECO:0000259" key="8">
    <source>
        <dbReference type="PROSITE" id="PS50966"/>
    </source>
</evidence>
<keyword evidence="6" id="KW-0539">Nucleus</keyword>
<protein>
    <recommendedName>
        <fullName evidence="6">Protein FAR1-RELATED SEQUENCE</fullName>
    </recommendedName>
</protein>
<sequence>MPLVIFTGINHHFKSCLFGSAWLPNETEETYTWALNIVKEMLGGNPLHTVVTDGDKAMRKAIANVFPNATHRLCAWHLSKNITSRVKNRPDFEPRWSHFVTADYEPGEFEEKWNALVEECELQNNQWVSKNLYGRRNEWADTYLRSHFFAGLKTTSRCESMNAVVARYGHERISLLDFFIQYDRWIRDMRETEVRLDFESNYGLVPVKNTILLPLEQSAAKLFSKAAFIKFKAELEQVIGVIKDKQTEEGNLHTYTVTMFNKDKAVEVKYNIETKDLECSCEMFKSIGIPCAHMIFVLKEERVKSFPEKLVLRRCSKNPKSLTTLPKPVSLGDDNSFSIRYGSLQFSTMRFCLLGAESPDSYRLAQGELTAACNKLEMQKKTPAEREKIVIPDKFKGVLNPKQVRFKGCRKGKGKKQLKKKRRKCGNCGLRDGHYRSTCTNPPADVIESQSDEEDEDEDDDMDDDGDDDRDDGEDGDDDEEDDQGGQPPKNQRTSRHNTTVESVGKSQPPQKIGARTRSNTMPSRQEKGAKQHTRHSAEPSTKYSESQTQKAQQKRGHGKKLNNIDRARS</sequence>
<keyword evidence="4 6" id="KW-0862">Zinc</keyword>